<dbReference type="RefSeq" id="WP_059081506.1">
    <property type="nucleotide sequence ID" value="NZ_BCMM01000020.1"/>
</dbReference>
<dbReference type="Pfam" id="PF19560">
    <property type="entry name" value="DUF6082"/>
    <property type="match status" value="1"/>
</dbReference>
<sequence>MTTQNPGARGLGPAAAAGLAFAVGALGALAVERRVRAVLRRLDRLERLEREAQRHAALIAYQRHNVDLVMKAAADPTLLPVLNAYEEELSTDRQRQYLFANLLYSHVLQGYRVGVFSRAELYGHLRGIFQSALMRDYWTATRHHRSSLKEGSEESEIGRMVDALISDLEEANTDEWWVVGEPPAE</sequence>
<keyword evidence="2" id="KW-0812">Transmembrane</keyword>
<proteinExistence type="predicted"/>
<evidence type="ECO:0000256" key="2">
    <source>
        <dbReference type="SAM" id="Phobius"/>
    </source>
</evidence>
<reference evidence="4" key="3">
    <citation type="submission" date="2016-02" db="EMBL/GenBank/DDBJ databases">
        <title>Draft genome of pathogenic Streptomyces sp. in Japan.</title>
        <authorList>
            <person name="Tomihama T."/>
            <person name="Ikenaga M."/>
            <person name="Sakai M."/>
            <person name="Okubo T."/>
            <person name="Ikeda S."/>
        </authorList>
    </citation>
    <scope>NUCLEOTIDE SEQUENCE [LARGE SCALE GENOMIC DNA]</scope>
    <source>
        <strain evidence="4">S58</strain>
    </source>
</reference>
<dbReference type="Proteomes" id="UP000067448">
    <property type="component" value="Unassembled WGS sequence"/>
</dbReference>
<feature type="coiled-coil region" evidence="1">
    <location>
        <begin position="28"/>
        <end position="55"/>
    </location>
</feature>
<keyword evidence="2" id="KW-1133">Transmembrane helix</keyword>
<evidence type="ECO:0008006" key="5">
    <source>
        <dbReference type="Google" id="ProtNLM"/>
    </source>
</evidence>
<keyword evidence="2" id="KW-0472">Membrane</keyword>
<name>A0A100JQQ2_STRSC</name>
<evidence type="ECO:0000256" key="1">
    <source>
        <dbReference type="SAM" id="Coils"/>
    </source>
</evidence>
<reference evidence="4" key="1">
    <citation type="submission" date="2015-11" db="EMBL/GenBank/DDBJ databases">
        <authorList>
            <consortium name="Cross-ministerial Strategic Innovation Promotion Program (SIP) consortium"/>
            <person name="Tomihama T."/>
            <person name="Ikenaga M."/>
            <person name="Sakai M."/>
            <person name="Okubo T."/>
            <person name="Ikeda S."/>
        </authorList>
    </citation>
    <scope>NUCLEOTIDE SEQUENCE [LARGE SCALE GENOMIC DNA]</scope>
    <source>
        <strain evidence="4">S58</strain>
    </source>
</reference>
<protein>
    <recommendedName>
        <fullName evidence="5">Secreted protein</fullName>
    </recommendedName>
</protein>
<dbReference type="InterPro" id="IPR045728">
    <property type="entry name" value="DUF6082"/>
</dbReference>
<accession>A0A100JQQ2</accession>
<dbReference type="AlphaFoldDB" id="A0A100JQQ2"/>
<evidence type="ECO:0000313" key="3">
    <source>
        <dbReference type="EMBL" id="GAQ63947.1"/>
    </source>
</evidence>
<dbReference type="EMBL" id="BCMM01000020">
    <property type="protein sequence ID" value="GAQ63947.1"/>
    <property type="molecule type" value="Genomic_DNA"/>
</dbReference>
<keyword evidence="1" id="KW-0175">Coiled coil</keyword>
<dbReference type="OrthoDB" id="4238512at2"/>
<comment type="caution">
    <text evidence="3">The sequence shown here is derived from an EMBL/GenBank/DDBJ whole genome shotgun (WGS) entry which is preliminary data.</text>
</comment>
<organism evidence="3 4">
    <name type="scientific">Streptomyces scabiei</name>
    <dbReference type="NCBI Taxonomy" id="1930"/>
    <lineage>
        <taxon>Bacteria</taxon>
        <taxon>Bacillati</taxon>
        <taxon>Actinomycetota</taxon>
        <taxon>Actinomycetes</taxon>
        <taxon>Kitasatosporales</taxon>
        <taxon>Streptomycetaceae</taxon>
        <taxon>Streptomyces</taxon>
    </lineage>
</organism>
<gene>
    <name evidence="3" type="ORF">SsS58_04334</name>
</gene>
<reference evidence="3 4" key="2">
    <citation type="journal article" date="2016" name="Genome Announc.">
        <title>Draft Genome Sequences of Streptomyces scabiei S58, Streptomyces turgidiscabies T45, and Streptomyces acidiscabies a10, the Pathogens of Potato Common Scab, Isolated in Japan.</title>
        <authorList>
            <person name="Tomihama T."/>
            <person name="Nishi Y."/>
            <person name="Sakai M."/>
            <person name="Ikenaga M."/>
            <person name="Okubo T."/>
            <person name="Ikeda S."/>
        </authorList>
    </citation>
    <scope>NUCLEOTIDE SEQUENCE [LARGE SCALE GENOMIC DNA]</scope>
    <source>
        <strain evidence="3 4">S58</strain>
    </source>
</reference>
<feature type="transmembrane region" description="Helical" evidence="2">
    <location>
        <begin position="12"/>
        <end position="31"/>
    </location>
</feature>
<evidence type="ECO:0000313" key="4">
    <source>
        <dbReference type="Proteomes" id="UP000067448"/>
    </source>
</evidence>